<evidence type="ECO:0000313" key="1">
    <source>
        <dbReference type="EMBL" id="KAI3771523.1"/>
    </source>
</evidence>
<protein>
    <submittedName>
        <fullName evidence="1">Uncharacterized protein</fullName>
    </submittedName>
</protein>
<name>A0ACB9FKR3_ARCLA</name>
<keyword evidence="2" id="KW-1185">Reference proteome</keyword>
<dbReference type="Proteomes" id="UP001055879">
    <property type="component" value="Linkage Group LG01"/>
</dbReference>
<dbReference type="EMBL" id="CM042047">
    <property type="protein sequence ID" value="KAI3771523.1"/>
    <property type="molecule type" value="Genomic_DNA"/>
</dbReference>
<sequence>MVFGLFSEHREFIFCFGSGLVSLVASLWCLKIVASRGINNTNTAIDNSNQSFRILILLLAAKNLTNLPYVCVCEKIYRSKNFTDS</sequence>
<accession>A0ACB9FKR3</accession>
<reference evidence="2" key="1">
    <citation type="journal article" date="2022" name="Mol. Ecol. Resour.">
        <title>The genomes of chicory, endive, great burdock and yacon provide insights into Asteraceae palaeo-polyploidization history and plant inulin production.</title>
        <authorList>
            <person name="Fan W."/>
            <person name="Wang S."/>
            <person name="Wang H."/>
            <person name="Wang A."/>
            <person name="Jiang F."/>
            <person name="Liu H."/>
            <person name="Zhao H."/>
            <person name="Xu D."/>
            <person name="Zhang Y."/>
        </authorList>
    </citation>
    <scope>NUCLEOTIDE SEQUENCE [LARGE SCALE GENOMIC DNA]</scope>
    <source>
        <strain evidence="2">cv. Niubang</strain>
    </source>
</reference>
<comment type="caution">
    <text evidence="1">The sequence shown here is derived from an EMBL/GenBank/DDBJ whole genome shotgun (WGS) entry which is preliminary data.</text>
</comment>
<reference evidence="1 2" key="2">
    <citation type="journal article" date="2022" name="Mol. Ecol. Resour.">
        <title>The genomes of chicory, endive, great burdock and yacon provide insights into Asteraceae paleo-polyploidization history and plant inulin production.</title>
        <authorList>
            <person name="Fan W."/>
            <person name="Wang S."/>
            <person name="Wang H."/>
            <person name="Wang A."/>
            <person name="Jiang F."/>
            <person name="Liu H."/>
            <person name="Zhao H."/>
            <person name="Xu D."/>
            <person name="Zhang Y."/>
        </authorList>
    </citation>
    <scope>NUCLEOTIDE SEQUENCE [LARGE SCALE GENOMIC DNA]</scope>
    <source>
        <strain evidence="2">cv. Niubang</strain>
    </source>
</reference>
<gene>
    <name evidence="1" type="ORF">L6452_02688</name>
</gene>
<evidence type="ECO:0000313" key="2">
    <source>
        <dbReference type="Proteomes" id="UP001055879"/>
    </source>
</evidence>
<proteinExistence type="predicted"/>
<organism evidence="1 2">
    <name type="scientific">Arctium lappa</name>
    <name type="common">Greater burdock</name>
    <name type="synonym">Lappa major</name>
    <dbReference type="NCBI Taxonomy" id="4217"/>
    <lineage>
        <taxon>Eukaryota</taxon>
        <taxon>Viridiplantae</taxon>
        <taxon>Streptophyta</taxon>
        <taxon>Embryophyta</taxon>
        <taxon>Tracheophyta</taxon>
        <taxon>Spermatophyta</taxon>
        <taxon>Magnoliopsida</taxon>
        <taxon>eudicotyledons</taxon>
        <taxon>Gunneridae</taxon>
        <taxon>Pentapetalae</taxon>
        <taxon>asterids</taxon>
        <taxon>campanulids</taxon>
        <taxon>Asterales</taxon>
        <taxon>Asteraceae</taxon>
        <taxon>Carduoideae</taxon>
        <taxon>Cardueae</taxon>
        <taxon>Arctiinae</taxon>
        <taxon>Arctium</taxon>
    </lineage>
</organism>